<accession>A0A5B2VUZ2</accession>
<gene>
    <name evidence="8" type="ORF">F0L74_14040</name>
</gene>
<evidence type="ECO:0000259" key="6">
    <source>
        <dbReference type="Pfam" id="PF07980"/>
    </source>
</evidence>
<evidence type="ECO:0000313" key="9">
    <source>
        <dbReference type="Proteomes" id="UP000324611"/>
    </source>
</evidence>
<dbReference type="CDD" id="cd08977">
    <property type="entry name" value="SusD"/>
    <property type="match status" value="1"/>
</dbReference>
<dbReference type="SUPFAM" id="SSF48452">
    <property type="entry name" value="TPR-like"/>
    <property type="match status" value="1"/>
</dbReference>
<proteinExistence type="inferred from homology"/>
<dbReference type="AlphaFoldDB" id="A0A5B2VUZ2"/>
<evidence type="ECO:0000256" key="2">
    <source>
        <dbReference type="ARBA" id="ARBA00006275"/>
    </source>
</evidence>
<comment type="similarity">
    <text evidence="2">Belongs to the SusD family.</text>
</comment>
<name>A0A5B2VUZ2_9BACT</name>
<evidence type="ECO:0000256" key="1">
    <source>
        <dbReference type="ARBA" id="ARBA00004442"/>
    </source>
</evidence>
<dbReference type="InterPro" id="IPR012944">
    <property type="entry name" value="SusD_RagB_dom"/>
</dbReference>
<dbReference type="InterPro" id="IPR011990">
    <property type="entry name" value="TPR-like_helical_dom_sf"/>
</dbReference>
<protein>
    <submittedName>
        <fullName evidence="8">RagB/SusD family nutrient uptake outer membrane protein</fullName>
    </submittedName>
</protein>
<evidence type="ECO:0000256" key="3">
    <source>
        <dbReference type="ARBA" id="ARBA00022729"/>
    </source>
</evidence>
<evidence type="ECO:0000259" key="7">
    <source>
        <dbReference type="Pfam" id="PF14322"/>
    </source>
</evidence>
<keyword evidence="5" id="KW-0998">Cell outer membrane</keyword>
<comment type="caution">
    <text evidence="8">The sequence shown here is derived from an EMBL/GenBank/DDBJ whole genome shotgun (WGS) entry which is preliminary data.</text>
</comment>
<reference evidence="8 9" key="2">
    <citation type="submission" date="2019-09" db="EMBL/GenBank/DDBJ databases">
        <authorList>
            <person name="Jin C."/>
        </authorList>
    </citation>
    <scope>NUCLEOTIDE SEQUENCE [LARGE SCALE GENOMIC DNA]</scope>
    <source>
        <strain evidence="8 9">BN140078</strain>
    </source>
</reference>
<organism evidence="8 9">
    <name type="scientific">Chitinophaga agrisoli</name>
    <dbReference type="NCBI Taxonomy" id="2607653"/>
    <lineage>
        <taxon>Bacteria</taxon>
        <taxon>Pseudomonadati</taxon>
        <taxon>Bacteroidota</taxon>
        <taxon>Chitinophagia</taxon>
        <taxon>Chitinophagales</taxon>
        <taxon>Chitinophagaceae</taxon>
        <taxon>Chitinophaga</taxon>
    </lineage>
</organism>
<dbReference type="Gene3D" id="1.25.40.390">
    <property type="match status" value="1"/>
</dbReference>
<dbReference type="Pfam" id="PF14322">
    <property type="entry name" value="SusD-like_3"/>
    <property type="match status" value="1"/>
</dbReference>
<feature type="domain" description="RagB/SusD" evidence="6">
    <location>
        <begin position="371"/>
        <end position="517"/>
    </location>
</feature>
<feature type="domain" description="SusD-like N-terminal" evidence="7">
    <location>
        <begin position="60"/>
        <end position="221"/>
    </location>
</feature>
<keyword evidence="3" id="KW-0732">Signal</keyword>
<dbReference type="Pfam" id="PF07980">
    <property type="entry name" value="SusD_RagB"/>
    <property type="match status" value="1"/>
</dbReference>
<keyword evidence="4" id="KW-0472">Membrane</keyword>
<dbReference type="RefSeq" id="WP_149838478.1">
    <property type="nucleotide sequence ID" value="NZ_VUOC01000002.1"/>
</dbReference>
<evidence type="ECO:0000256" key="5">
    <source>
        <dbReference type="ARBA" id="ARBA00023237"/>
    </source>
</evidence>
<evidence type="ECO:0000256" key="4">
    <source>
        <dbReference type="ARBA" id="ARBA00023136"/>
    </source>
</evidence>
<keyword evidence="9" id="KW-1185">Reference proteome</keyword>
<dbReference type="InterPro" id="IPR033985">
    <property type="entry name" value="SusD-like_N"/>
</dbReference>
<sequence>MIRVRYILPFVLLLAVVFTGCQKLTEDPKGNLTPGTYFKSVSDLDAAVAAIYLQYSVDAAYANISAVTPCFGSDDLGTVSFSNKQGFLVFDQLNATPDVPDNRLSNAWQGPWTAIYQANNVLANYQQVNATDEVKNQYAGQAYFLRAFGYYMLVRTFGPLPLINAPLDVDARPQRDPVDKIYEQIVSDLKTAADYLPDNFPGAPGRANKLSAQSLLAEVYLTMAGYPLQQTANYALAAAQSDAVIKSGKYSLVPDYAKVFTTNNNTESVFALQFNVAGNLPQRLYGSSCMPQDEVPLSGPAGWNDFYPEINFFLNAPVCARTEATFYDTLKIRVGTTNNYNLVPWNSNATLSHHPFYKKFRAGVGDGIVETPTSIISAGPSTNKSLDIIRYPMVLLNYAEASAMAANAPTAEGYAAVNQVRRRAGLPDLAQGLTLTAFRDSVVKERAYEFAGEFGIRWYDIVRLHLLPQILATRSAEEAPIPDAIKNNPAALEQRYLAPIPLQEMLRNPQWEQNDGY</sequence>
<evidence type="ECO:0000313" key="8">
    <source>
        <dbReference type="EMBL" id="KAA2243603.1"/>
    </source>
</evidence>
<dbReference type="Proteomes" id="UP000324611">
    <property type="component" value="Unassembled WGS sequence"/>
</dbReference>
<dbReference type="GO" id="GO:0009279">
    <property type="term" value="C:cell outer membrane"/>
    <property type="evidence" value="ECO:0007669"/>
    <property type="project" value="UniProtKB-SubCell"/>
</dbReference>
<comment type="subcellular location">
    <subcellularLocation>
        <location evidence="1">Cell outer membrane</location>
    </subcellularLocation>
</comment>
<reference evidence="8 9" key="1">
    <citation type="submission" date="2019-09" db="EMBL/GenBank/DDBJ databases">
        <title>Chitinophaga ginsengihumi sp. nov., isolated from soil of ginseng rhizosphere.</title>
        <authorList>
            <person name="Lee J."/>
        </authorList>
    </citation>
    <scope>NUCLEOTIDE SEQUENCE [LARGE SCALE GENOMIC DNA]</scope>
    <source>
        <strain evidence="8 9">BN140078</strain>
    </source>
</reference>
<dbReference type="PROSITE" id="PS51257">
    <property type="entry name" value="PROKAR_LIPOPROTEIN"/>
    <property type="match status" value="1"/>
</dbReference>
<dbReference type="EMBL" id="VUOC01000002">
    <property type="protein sequence ID" value="KAA2243603.1"/>
    <property type="molecule type" value="Genomic_DNA"/>
</dbReference>